<feature type="binding site" evidence="15">
    <location>
        <position position="263"/>
    </location>
    <ligand>
        <name>5-aminolevulinate</name>
        <dbReference type="ChEBI" id="CHEBI:356416"/>
        <label>1</label>
    </ligand>
</feature>
<dbReference type="InterPro" id="IPR013785">
    <property type="entry name" value="Aldolase_TIM"/>
</dbReference>
<accession>A0A4U6XIA1</accession>
<evidence type="ECO:0000256" key="1">
    <source>
        <dbReference type="ARBA" id="ARBA00001947"/>
    </source>
</evidence>
<dbReference type="PANTHER" id="PTHR11458:SF0">
    <property type="entry name" value="DELTA-AMINOLEVULINIC ACID DEHYDRATASE"/>
    <property type="match status" value="1"/>
</dbReference>
<dbReference type="EMBL" id="PJEX01000106">
    <property type="protein sequence ID" value="TKW55253.1"/>
    <property type="molecule type" value="Genomic_DNA"/>
</dbReference>
<evidence type="ECO:0000256" key="14">
    <source>
        <dbReference type="PIRSR" id="PIRSR001415-1"/>
    </source>
</evidence>
<feature type="binding site" evidence="15">
    <location>
        <position position="372"/>
    </location>
    <ligand>
        <name>5-aminolevulinate</name>
        <dbReference type="ChEBI" id="CHEBI:356416"/>
        <label>2</label>
    </ligand>
</feature>
<feature type="binding site" evidence="15">
    <location>
        <position position="275"/>
    </location>
    <ligand>
        <name>5-aminolevulinate</name>
        <dbReference type="ChEBI" id="CHEBI:356416"/>
        <label>1</label>
    </ligand>
</feature>
<dbReference type="NCBIfam" id="NF006762">
    <property type="entry name" value="PRK09283.1"/>
    <property type="match status" value="1"/>
</dbReference>
<evidence type="ECO:0000313" key="20">
    <source>
        <dbReference type="Proteomes" id="UP000310108"/>
    </source>
</evidence>
<keyword evidence="20" id="KW-1185">Reference proteome</keyword>
<evidence type="ECO:0000256" key="16">
    <source>
        <dbReference type="PIRSR" id="PIRSR001415-3"/>
    </source>
</evidence>
<evidence type="ECO:0000256" key="11">
    <source>
        <dbReference type="ARBA" id="ARBA00023244"/>
    </source>
</evidence>
<dbReference type="GO" id="GO:0008270">
    <property type="term" value="F:zinc ion binding"/>
    <property type="evidence" value="ECO:0007669"/>
    <property type="project" value="TreeGrafter"/>
</dbReference>
<feature type="active site" description="Schiff-base intermediate with substrate" evidence="14">
    <location>
        <position position="306"/>
    </location>
</feature>
<evidence type="ECO:0000256" key="9">
    <source>
        <dbReference type="ARBA" id="ARBA00023133"/>
    </source>
</evidence>
<keyword evidence="8 16" id="KW-0862">Zinc</keyword>
<keyword evidence="9" id="KW-0350">Heme biosynthesis</keyword>
<evidence type="ECO:0000256" key="10">
    <source>
        <dbReference type="ARBA" id="ARBA00023239"/>
    </source>
</evidence>
<comment type="caution">
    <text evidence="19">The sequence shown here is derived from an EMBL/GenBank/DDBJ whole genome shotgun (WGS) entry which is preliminary data.</text>
</comment>
<comment type="cofactor">
    <cofactor evidence="1">
        <name>Zn(2+)</name>
        <dbReference type="ChEBI" id="CHEBI:29105"/>
    </cofactor>
</comment>
<keyword evidence="7 16" id="KW-0479">Metal-binding</keyword>
<feature type="binding site" evidence="16">
    <location>
        <position position="176"/>
    </location>
    <ligand>
        <name>Zn(2+)</name>
        <dbReference type="ChEBI" id="CHEBI:29105"/>
        <note>catalytic</note>
    </ligand>
</feature>
<dbReference type="Gene3D" id="3.20.20.70">
    <property type="entry name" value="Aldolase class I"/>
    <property type="match status" value="1"/>
</dbReference>
<dbReference type="STRING" id="1306861.A0A4U6XIA1"/>
<evidence type="ECO:0000256" key="8">
    <source>
        <dbReference type="ARBA" id="ARBA00022833"/>
    </source>
</evidence>
<evidence type="ECO:0000256" key="15">
    <source>
        <dbReference type="PIRSR" id="PIRSR001415-2"/>
    </source>
</evidence>
<name>A0A4U6XIA1_9PEZI</name>
<dbReference type="GO" id="GO:0006782">
    <property type="term" value="P:protoporphyrinogen IX biosynthetic process"/>
    <property type="evidence" value="ECO:0007669"/>
    <property type="project" value="UniProtKB-UniPathway"/>
</dbReference>
<proteinExistence type="inferred from homology"/>
<dbReference type="Proteomes" id="UP000310108">
    <property type="component" value="Unassembled WGS sequence"/>
</dbReference>
<comment type="pathway">
    <text evidence="2">Porphyrin-containing compound metabolism; protoporphyrin-IX biosynthesis; coproporphyrinogen-III from 5-aminolevulinate: step 1/4.</text>
</comment>
<evidence type="ECO:0000313" key="19">
    <source>
        <dbReference type="EMBL" id="TKW55253.1"/>
    </source>
</evidence>
<comment type="similarity">
    <text evidence="3 18">Belongs to the ALAD family.</text>
</comment>
<dbReference type="InterPro" id="IPR001731">
    <property type="entry name" value="ALAD"/>
</dbReference>
<dbReference type="AlphaFoldDB" id="A0A4U6XIA1"/>
<feature type="binding site" evidence="15">
    <location>
        <position position="333"/>
    </location>
    <ligand>
        <name>5-aminolevulinate</name>
        <dbReference type="ChEBI" id="CHEBI:356416"/>
        <label>2</label>
    </ligand>
</feature>
<keyword evidence="10 17" id="KW-0456">Lyase</keyword>
<gene>
    <name evidence="19" type="primary">HEM2</name>
    <name evidence="19" type="ORF">CTA1_3300</name>
</gene>
<comment type="subunit">
    <text evidence="4 17">Homooctamer.</text>
</comment>
<feature type="binding site" evidence="16">
    <location>
        <position position="178"/>
    </location>
    <ligand>
        <name>Zn(2+)</name>
        <dbReference type="ChEBI" id="CHEBI:29105"/>
        <note>catalytic</note>
    </ligand>
</feature>
<dbReference type="PIRSF" id="PIRSF001415">
    <property type="entry name" value="Porphbilin_synth"/>
    <property type="match status" value="1"/>
</dbReference>
<dbReference type="PANTHER" id="PTHR11458">
    <property type="entry name" value="DELTA-AMINOLEVULINIC ACID DEHYDRATASE"/>
    <property type="match status" value="1"/>
</dbReference>
<organism evidence="19 20">
    <name type="scientific">Colletotrichum tanaceti</name>
    <dbReference type="NCBI Taxonomy" id="1306861"/>
    <lineage>
        <taxon>Eukaryota</taxon>
        <taxon>Fungi</taxon>
        <taxon>Dikarya</taxon>
        <taxon>Ascomycota</taxon>
        <taxon>Pezizomycotina</taxon>
        <taxon>Sordariomycetes</taxon>
        <taxon>Hypocreomycetidae</taxon>
        <taxon>Glomerellales</taxon>
        <taxon>Glomerellaceae</taxon>
        <taxon>Colletotrichum</taxon>
        <taxon>Colletotrichum destructivum species complex</taxon>
    </lineage>
</organism>
<dbReference type="FunFam" id="3.20.20.70:FF:000048">
    <property type="entry name" value="Delta-aminolevulinic acid dehydratase"/>
    <property type="match status" value="1"/>
</dbReference>
<dbReference type="SMART" id="SM01004">
    <property type="entry name" value="ALAD"/>
    <property type="match status" value="1"/>
</dbReference>
<feature type="binding site" evidence="16">
    <location>
        <position position="186"/>
    </location>
    <ligand>
        <name>Zn(2+)</name>
        <dbReference type="ChEBI" id="CHEBI:29105"/>
        <note>catalytic</note>
    </ligand>
</feature>
<evidence type="ECO:0000256" key="17">
    <source>
        <dbReference type="RuleBase" id="RU000515"/>
    </source>
</evidence>
<dbReference type="InterPro" id="IPR030656">
    <property type="entry name" value="ALAD_AS"/>
</dbReference>
<dbReference type="GO" id="GO:0004655">
    <property type="term" value="F:porphobilinogen synthase activity"/>
    <property type="evidence" value="ECO:0007669"/>
    <property type="project" value="UniProtKB-EC"/>
</dbReference>
<evidence type="ECO:0000256" key="3">
    <source>
        <dbReference type="ARBA" id="ARBA00008055"/>
    </source>
</evidence>
<evidence type="ECO:0000256" key="13">
    <source>
        <dbReference type="ARBA" id="ARBA00047651"/>
    </source>
</evidence>
<dbReference type="PROSITE" id="PS00169">
    <property type="entry name" value="D_ALA_DEHYDRATASE"/>
    <property type="match status" value="1"/>
</dbReference>
<evidence type="ECO:0000256" key="18">
    <source>
        <dbReference type="RuleBase" id="RU004161"/>
    </source>
</evidence>
<evidence type="ECO:0000256" key="2">
    <source>
        <dbReference type="ARBA" id="ARBA00004694"/>
    </source>
</evidence>
<protein>
    <recommendedName>
        <fullName evidence="6 17">Delta-aminolevulinic acid dehydratase</fullName>
        <ecNumber evidence="5 17">4.2.1.24</ecNumber>
    </recommendedName>
</protein>
<dbReference type="OrthoDB" id="1530at2759"/>
<dbReference type="PRINTS" id="PR00144">
    <property type="entry name" value="DALDHYDRTASE"/>
</dbReference>
<feature type="active site" description="Schiff-base intermediate with substrate" evidence="14">
    <location>
        <position position="253"/>
    </location>
</feature>
<keyword evidence="11 17" id="KW-0627">Porphyrin biosynthesis</keyword>
<evidence type="ECO:0000256" key="12">
    <source>
        <dbReference type="ARBA" id="ARBA00025628"/>
    </source>
</evidence>
<evidence type="ECO:0000256" key="4">
    <source>
        <dbReference type="ARBA" id="ARBA00011823"/>
    </source>
</evidence>
<evidence type="ECO:0000256" key="7">
    <source>
        <dbReference type="ARBA" id="ARBA00022723"/>
    </source>
</evidence>
<dbReference type="CDD" id="cd04824">
    <property type="entry name" value="eu_ALAD_PBGS_cysteine_rich"/>
    <property type="match status" value="1"/>
</dbReference>
<evidence type="ECO:0000256" key="5">
    <source>
        <dbReference type="ARBA" id="ARBA00012053"/>
    </source>
</evidence>
<dbReference type="SUPFAM" id="SSF51569">
    <property type="entry name" value="Aldolase"/>
    <property type="match status" value="1"/>
</dbReference>
<comment type="function">
    <text evidence="12">Catalyzes an early step in the biosynthesis of tetrapyrroles. Binds two molecules of 5-aminolevulinate per subunit, each at a distinct site, and catalyzes their condensation to form porphobilinogen.</text>
</comment>
<dbReference type="GO" id="GO:0005829">
    <property type="term" value="C:cytosol"/>
    <property type="evidence" value="ECO:0007669"/>
    <property type="project" value="TreeGrafter"/>
</dbReference>
<dbReference type="EC" id="4.2.1.24" evidence="5 17"/>
<dbReference type="UniPathway" id="UPA00251">
    <property type="reaction ID" value="UER00318"/>
</dbReference>
<dbReference type="Pfam" id="PF00490">
    <property type="entry name" value="ALAD"/>
    <property type="match status" value="1"/>
</dbReference>
<evidence type="ECO:0000256" key="6">
    <source>
        <dbReference type="ARBA" id="ARBA00020771"/>
    </source>
</evidence>
<reference evidence="19 20" key="1">
    <citation type="journal article" date="2019" name="PLoS ONE">
        <title>Comparative genome analysis indicates high evolutionary potential of pathogenicity genes in Colletotrichum tanaceti.</title>
        <authorList>
            <person name="Lelwala R.V."/>
            <person name="Korhonen P.K."/>
            <person name="Young N.D."/>
            <person name="Scott J.B."/>
            <person name="Ades P.A."/>
            <person name="Gasser R.B."/>
            <person name="Taylor P.W.J."/>
        </authorList>
    </citation>
    <scope>NUCLEOTIDE SEQUENCE [LARGE SCALE GENOMIC DNA]</scope>
    <source>
        <strain evidence="19">BRIP57314</strain>
    </source>
</reference>
<sequence length="383" mass="41523">MSFSSLVQDLTLRDSGVPRRPRAAQSVSTIDDGRSQISRAMSYASTAATSVSISGDISSQLHGGYFHPLARSWQAERQLTKSMLIYPLFVSDQDDEEALIPSLPGQYRRGINKTMAYLETLVRKGLRSVMLFGVPVRPGVKDALGTAADDPEGPVIRSIRAIRQRFPQLFICADVCLCEYTSHGHCGILRDDGSLNNQLSVDRISDVAIAYAVAGAHCVAPSDMNDGRIRAIKLKLIEEGIAHKTVLMSYSAKFSGCLYGPFRDAAGSAPSFGDRKCYQLPPGGRGLARRAIVRDIGEGADIIMVKPASQYLDIISDAKELGKDMPVAAYQVSGEFAMIHAAAKSGVFDLKQMAFESTEGILRAGATIVISYFTPDFLDWLST</sequence>
<comment type="catalytic activity">
    <reaction evidence="13 17">
        <text>2 5-aminolevulinate = porphobilinogen + 2 H2O + H(+)</text>
        <dbReference type="Rhea" id="RHEA:24064"/>
        <dbReference type="ChEBI" id="CHEBI:15377"/>
        <dbReference type="ChEBI" id="CHEBI:15378"/>
        <dbReference type="ChEBI" id="CHEBI:58126"/>
        <dbReference type="ChEBI" id="CHEBI:356416"/>
        <dbReference type="EC" id="4.2.1.24"/>
    </reaction>
</comment>